<gene>
    <name evidence="2" type="ORF">TWF970_011064</name>
</gene>
<dbReference type="EMBL" id="JAABOJ010000008">
    <property type="protein sequence ID" value="KAF3284782.1"/>
    <property type="molecule type" value="Genomic_DNA"/>
</dbReference>
<feature type="compositionally biased region" description="Acidic residues" evidence="1">
    <location>
        <begin position="152"/>
        <end position="167"/>
    </location>
</feature>
<feature type="region of interest" description="Disordered" evidence="1">
    <location>
        <begin position="132"/>
        <end position="176"/>
    </location>
</feature>
<evidence type="ECO:0000313" key="2">
    <source>
        <dbReference type="EMBL" id="KAF3284782.1"/>
    </source>
</evidence>
<name>A0A7C8VFI2_ORBOL</name>
<feature type="compositionally biased region" description="Polar residues" evidence="1">
    <location>
        <begin position="135"/>
        <end position="146"/>
    </location>
</feature>
<evidence type="ECO:0000313" key="3">
    <source>
        <dbReference type="Proteomes" id="UP000474640"/>
    </source>
</evidence>
<comment type="caution">
    <text evidence="2">The sequence shown here is derived from an EMBL/GenBank/DDBJ whole genome shotgun (WGS) entry which is preliminary data.</text>
</comment>
<organism evidence="2 3">
    <name type="scientific">Orbilia oligospora</name>
    <name type="common">Nematode-trapping fungus</name>
    <name type="synonym">Arthrobotrys oligospora</name>
    <dbReference type="NCBI Taxonomy" id="2813651"/>
    <lineage>
        <taxon>Eukaryota</taxon>
        <taxon>Fungi</taxon>
        <taxon>Dikarya</taxon>
        <taxon>Ascomycota</taxon>
        <taxon>Pezizomycotina</taxon>
        <taxon>Orbiliomycetes</taxon>
        <taxon>Orbiliales</taxon>
        <taxon>Orbiliaceae</taxon>
        <taxon>Orbilia</taxon>
    </lineage>
</organism>
<feature type="compositionally biased region" description="Polar residues" evidence="1">
    <location>
        <begin position="258"/>
        <end position="271"/>
    </location>
</feature>
<accession>A0A7C8VFI2</accession>
<evidence type="ECO:0000256" key="1">
    <source>
        <dbReference type="SAM" id="MobiDB-lite"/>
    </source>
</evidence>
<reference evidence="2 3" key="1">
    <citation type="submission" date="2020-01" db="EMBL/GenBank/DDBJ databases">
        <authorList>
            <person name="Palmer J.M."/>
        </authorList>
    </citation>
    <scope>NUCLEOTIDE SEQUENCE [LARGE SCALE GENOMIC DNA]</scope>
    <source>
        <strain evidence="2 3">TWF970</strain>
    </source>
</reference>
<proteinExistence type="predicted"/>
<dbReference type="AlphaFoldDB" id="A0A7C8VFI2"/>
<feature type="region of interest" description="Disordered" evidence="1">
    <location>
        <begin position="195"/>
        <end position="271"/>
    </location>
</feature>
<sequence length="271" mass="30733">MTKILSSKAQDFLCDWNSSNEFIYDANSNGRYTRKEIGLYVIALQHIDSAPKLPRGFELRNYLFQMNLEKATPGTNPTKSYKSEDIKHLESAIMFYVGFKNWMRIQVDNFRVPDEIKPGQAEDTSIEAMMRAVSGSKQTKPKQNQGDTLELGLEEDTNNDDDEEEERENTKFNPHPRLSSRQAVQLCINLSSEEDRMHGFGPQSGPELSSEASFQPERTIPFQSKETEQLPPGTSSTLKDFPTISRPIPIHPSREETTSVPHSIITKSSDD</sequence>
<dbReference type="Proteomes" id="UP000474640">
    <property type="component" value="Unassembled WGS sequence"/>
</dbReference>
<protein>
    <submittedName>
        <fullName evidence="2">Uncharacterized protein</fullName>
    </submittedName>
</protein>